<dbReference type="AlphaFoldDB" id="A0A420ZBD8"/>
<dbReference type="PANTHER" id="PTHR42957">
    <property type="entry name" value="HELICASE MJ1565-RELATED"/>
    <property type="match status" value="1"/>
</dbReference>
<protein>
    <recommendedName>
        <fullName evidence="1">Helicase HerA central domain-containing protein</fullName>
    </recommendedName>
</protein>
<dbReference type="Gene3D" id="3.40.50.300">
    <property type="entry name" value="P-loop containing nucleotide triphosphate hydrolases"/>
    <property type="match status" value="2"/>
</dbReference>
<dbReference type="PANTHER" id="PTHR42957:SF1">
    <property type="entry name" value="HELICASE MJ1565-RELATED"/>
    <property type="match status" value="1"/>
</dbReference>
<sequence>MIFGIFLLLQMLLLSLKEHRMDQDKLIGSVYAVTGSRTTVILSDDLDTLTRNYKGEVYSIGQIGSYVVIPEGSMQIVAMVVQIRMTDLGDKASLQEEISLPADKKVLDVQLLGSIKGGRFERGVSSYPNVKSPVYMTDKEDLGRIFCAFNEHDFSVGDIAVFAGRRAYVDPNAFFSKHVAVLGSTGAGKSCTVASILQKAAALQHAHVVIFDLHDEYSAAFPDANCLHTPEFEIPYWLMNFEELQSVFVDHTEFTAHNQIMVFRDQVLKSKKAHNPELKDVLTVDTPLYFDITAVYDQVTALDKQMVPGKNAEKQGPLYGKLTRFALRLDSKLSDNRYSFIFRPQTFNTSASLEDLLKKLLGREKVSPITILDLSGTPSDVRDAIVSLLSRTIFDFNFWNESREDFPILVVFEEAHSYLPQASDSAFRASRKAVERIAKEGRKYGVSAMIVSQRPSEVSETIVSQCNNFVNLRLTNPTDQAYVKKLVPDALSNLIDGLPSLRQGEALIIGDAVVIPSRLQVDMP</sequence>
<accession>A0A420ZBD8</accession>
<dbReference type="Pfam" id="PF01935">
    <property type="entry name" value="DUF87"/>
    <property type="match status" value="1"/>
</dbReference>
<dbReference type="SUPFAM" id="SSF52540">
    <property type="entry name" value="P-loop containing nucleoside triphosphate hydrolases"/>
    <property type="match status" value="1"/>
</dbReference>
<evidence type="ECO:0000259" key="1">
    <source>
        <dbReference type="Pfam" id="PF01935"/>
    </source>
</evidence>
<feature type="domain" description="Helicase HerA central" evidence="1">
    <location>
        <begin position="164"/>
        <end position="393"/>
    </location>
</feature>
<feature type="non-terminal residue" evidence="2">
    <location>
        <position position="524"/>
    </location>
</feature>
<dbReference type="InterPro" id="IPR027417">
    <property type="entry name" value="P-loop_NTPase"/>
</dbReference>
<reference evidence="2 3" key="1">
    <citation type="submission" date="2018-06" db="EMBL/GenBank/DDBJ databases">
        <title>Extensive metabolic versatility and redundancy in microbially diverse, dynamic hydrothermal sediments.</title>
        <authorList>
            <person name="Dombrowski N."/>
            <person name="Teske A."/>
            <person name="Baker B.J."/>
        </authorList>
    </citation>
    <scope>NUCLEOTIDE SEQUENCE [LARGE SCALE GENOMIC DNA]</scope>
    <source>
        <strain evidence="2">B79_G16</strain>
    </source>
</reference>
<proteinExistence type="predicted"/>
<name>A0A420ZBD8_UNCK3</name>
<organism evidence="2 3">
    <name type="scientific">candidate division Kazan bacterium</name>
    <dbReference type="NCBI Taxonomy" id="2202143"/>
    <lineage>
        <taxon>Bacteria</taxon>
        <taxon>Bacteria division Kazan-3B-28</taxon>
    </lineage>
</organism>
<dbReference type="InterPro" id="IPR008571">
    <property type="entry name" value="HerA-like"/>
</dbReference>
<evidence type="ECO:0000313" key="2">
    <source>
        <dbReference type="EMBL" id="RLC36180.1"/>
    </source>
</evidence>
<evidence type="ECO:0000313" key="3">
    <source>
        <dbReference type="Proteomes" id="UP000281261"/>
    </source>
</evidence>
<dbReference type="Proteomes" id="UP000281261">
    <property type="component" value="Unassembled WGS sequence"/>
</dbReference>
<dbReference type="InterPro" id="IPR002789">
    <property type="entry name" value="HerA_central"/>
</dbReference>
<gene>
    <name evidence="2" type="ORF">DRH29_05075</name>
</gene>
<comment type="caution">
    <text evidence="2">The sequence shown here is derived from an EMBL/GenBank/DDBJ whole genome shotgun (WGS) entry which is preliminary data.</text>
</comment>
<dbReference type="EMBL" id="QMNG01000077">
    <property type="protein sequence ID" value="RLC36180.1"/>
    <property type="molecule type" value="Genomic_DNA"/>
</dbReference>